<dbReference type="PANTHER" id="PTHR40036:SF1">
    <property type="entry name" value="MACROCIN O-METHYLTRANSFERASE"/>
    <property type="match status" value="1"/>
</dbReference>
<gene>
    <name evidence="1" type="ORF">RRH01S_09_02120</name>
</gene>
<organism evidence="1 2">
    <name type="scientific">Rhizobium rhizogenes NBRC 13257</name>
    <dbReference type="NCBI Taxonomy" id="1220581"/>
    <lineage>
        <taxon>Bacteria</taxon>
        <taxon>Pseudomonadati</taxon>
        <taxon>Pseudomonadota</taxon>
        <taxon>Alphaproteobacteria</taxon>
        <taxon>Hyphomicrobiales</taxon>
        <taxon>Rhizobiaceae</taxon>
        <taxon>Rhizobium/Agrobacterium group</taxon>
        <taxon>Rhizobium</taxon>
    </lineage>
</organism>
<dbReference type="Pfam" id="PF05711">
    <property type="entry name" value="TylF"/>
    <property type="match status" value="1"/>
</dbReference>
<dbReference type="EMBL" id="BAYX01000009">
    <property type="protein sequence ID" value="GAJ94897.1"/>
    <property type="molecule type" value="Genomic_DNA"/>
</dbReference>
<dbReference type="PANTHER" id="PTHR40036">
    <property type="entry name" value="MACROCIN O-METHYLTRANSFERASE"/>
    <property type="match status" value="1"/>
</dbReference>
<accession>A0AA87QCG0</accession>
<protein>
    <recommendedName>
        <fullName evidence="3">Methyltransferase</fullName>
    </recommendedName>
</protein>
<sequence>MDNFFITRDFDWQIRRSSNIDRFLNLLTRRFGFNANTAEMIDRSIYKFTGLKFSPTRSGISTNVEQRMNMYHLVSQALAYDIDGDLVEVGCNEGQSSVLITKVINSFSSDKKLHVYDSFEGLPSARSEDGNSYKKGDLATSQDVLINNFAAHGLEPPVIHKGWFEDTLSQGLPDKICFAYLDGDLYDSILVSLKYVYPRLSRGAVCLIDDYCDPSINPDGWNHLPGVKKACDEFMADKPEKICYIYSGSFTHAYFRKSLN</sequence>
<dbReference type="SUPFAM" id="SSF53335">
    <property type="entry name" value="S-adenosyl-L-methionine-dependent methyltransferases"/>
    <property type="match status" value="1"/>
</dbReference>
<dbReference type="RefSeq" id="WP_034520363.1">
    <property type="nucleotide sequence ID" value="NZ_BAYX01000009.1"/>
</dbReference>
<comment type="caution">
    <text evidence="1">The sequence shown here is derived from an EMBL/GenBank/DDBJ whole genome shotgun (WGS) entry which is preliminary data.</text>
</comment>
<name>A0AA87QCG0_RHIRH</name>
<dbReference type="InterPro" id="IPR029063">
    <property type="entry name" value="SAM-dependent_MTases_sf"/>
</dbReference>
<evidence type="ECO:0000313" key="2">
    <source>
        <dbReference type="Proteomes" id="UP000026941"/>
    </source>
</evidence>
<dbReference type="AlphaFoldDB" id="A0AA87QCG0"/>
<dbReference type="InterPro" id="IPR008884">
    <property type="entry name" value="TylF_MeTrfase"/>
</dbReference>
<dbReference type="Proteomes" id="UP000026941">
    <property type="component" value="Unassembled WGS sequence"/>
</dbReference>
<proteinExistence type="predicted"/>
<reference evidence="1 2" key="1">
    <citation type="submission" date="2014-05" db="EMBL/GenBank/DDBJ databases">
        <title>Whole genome shotgun sequence of Rhizobium rhizogenes NBRC 13257.</title>
        <authorList>
            <person name="Katano-Makiyama Y."/>
            <person name="Hosoyama A."/>
            <person name="Hashimoto M."/>
            <person name="Hosoyama Y."/>
            <person name="Noguchi M."/>
            <person name="Tsuchikane K."/>
            <person name="Kimura A."/>
            <person name="Ohji S."/>
            <person name="Ichikawa N."/>
            <person name="Yamazoe A."/>
            <person name="Fujita N."/>
        </authorList>
    </citation>
    <scope>NUCLEOTIDE SEQUENCE [LARGE SCALE GENOMIC DNA]</scope>
    <source>
        <strain evidence="1 2">NBRC 13257</strain>
    </source>
</reference>
<dbReference type="Gene3D" id="3.40.50.150">
    <property type="entry name" value="Vaccinia Virus protein VP39"/>
    <property type="match status" value="1"/>
</dbReference>
<evidence type="ECO:0000313" key="1">
    <source>
        <dbReference type="EMBL" id="GAJ94897.1"/>
    </source>
</evidence>
<evidence type="ECO:0008006" key="3">
    <source>
        <dbReference type="Google" id="ProtNLM"/>
    </source>
</evidence>